<accession>A0A6J6WMM2</accession>
<sequence length="196" mass="21831">MQVFETFIAAIRVSFDVVKKIARVWRWQHIEAAEVFDGQNEFGFGQRSRVSFLCLASVVLQLCLASQAMQCFVFKLGHAQVVGACSQLGECGDAVRHECFAMSVEQARYIRQVISLAPPLCAVFVPATHVAVFYGHWLRWSFELVDHGLLQILFHVSEICGYFGEPNGDFAFFGRAGDDVDELGFGALQLGELFGI</sequence>
<organism evidence="1">
    <name type="scientific">freshwater metagenome</name>
    <dbReference type="NCBI Taxonomy" id="449393"/>
    <lineage>
        <taxon>unclassified sequences</taxon>
        <taxon>metagenomes</taxon>
        <taxon>ecological metagenomes</taxon>
    </lineage>
</organism>
<gene>
    <name evidence="1" type="ORF">UFOPK2975_00055</name>
</gene>
<proteinExistence type="predicted"/>
<dbReference type="AlphaFoldDB" id="A0A6J6WMM2"/>
<evidence type="ECO:0000313" key="1">
    <source>
        <dbReference type="EMBL" id="CAB4783477.1"/>
    </source>
</evidence>
<reference evidence="1" key="1">
    <citation type="submission" date="2020-05" db="EMBL/GenBank/DDBJ databases">
        <authorList>
            <person name="Chiriac C."/>
            <person name="Salcher M."/>
            <person name="Ghai R."/>
            <person name="Kavagutti S V."/>
        </authorList>
    </citation>
    <scope>NUCLEOTIDE SEQUENCE</scope>
</reference>
<protein>
    <submittedName>
        <fullName evidence="1">Unannotated protein</fullName>
    </submittedName>
</protein>
<name>A0A6J6WMM2_9ZZZZ</name>
<dbReference type="EMBL" id="CAFAAG010000002">
    <property type="protein sequence ID" value="CAB4783477.1"/>
    <property type="molecule type" value="Genomic_DNA"/>
</dbReference>